<evidence type="ECO:0000313" key="6">
    <source>
        <dbReference type="Proteomes" id="UP000006352"/>
    </source>
</evidence>
<dbReference type="RefSeq" id="XP_012178055.1">
    <property type="nucleotide sequence ID" value="XM_012322665.1"/>
</dbReference>
<dbReference type="OrthoDB" id="422720at2759"/>
<dbReference type="Pfam" id="PF05049">
    <property type="entry name" value="IIGP"/>
    <property type="match status" value="1"/>
</dbReference>
<keyword evidence="6" id="KW-1185">Reference proteome</keyword>
<feature type="signal peptide" evidence="3">
    <location>
        <begin position="1"/>
        <end position="27"/>
    </location>
</feature>
<proteinExistence type="inferred from homology"/>
<dbReference type="GO" id="GO:0016020">
    <property type="term" value="C:membrane"/>
    <property type="evidence" value="ECO:0007669"/>
    <property type="project" value="InterPro"/>
</dbReference>
<reference evidence="5 6" key="1">
    <citation type="journal article" date="2012" name="Appl. Environ. Microbiol.">
        <title>Short-read sequencing for genomic analysis of the brown rot fungus Fibroporia radiculosa.</title>
        <authorList>
            <person name="Tang J.D."/>
            <person name="Perkins A.D."/>
            <person name="Sonstegard T.S."/>
            <person name="Schroeder S.G."/>
            <person name="Burgess S.C."/>
            <person name="Diehl S.V."/>
        </authorList>
    </citation>
    <scope>NUCLEOTIDE SEQUENCE [LARGE SCALE GENOMIC DNA]</scope>
    <source>
        <strain evidence="5 6">TFFH 294</strain>
    </source>
</reference>
<keyword evidence="2" id="KW-0175">Coiled coil</keyword>
<evidence type="ECO:0000256" key="2">
    <source>
        <dbReference type="SAM" id="Coils"/>
    </source>
</evidence>
<dbReference type="InterPro" id="IPR007743">
    <property type="entry name" value="Immunity-related_GTPase-like"/>
</dbReference>
<dbReference type="HOGENOM" id="CLU_860625_0_0_1"/>
<dbReference type="AlphaFoldDB" id="J4HS63"/>
<dbReference type="Gene3D" id="3.40.50.300">
    <property type="entry name" value="P-loop containing nucleotide triphosphate hydrolases"/>
    <property type="match status" value="1"/>
</dbReference>
<dbReference type="InterPro" id="IPR030385">
    <property type="entry name" value="G_IRG_dom"/>
</dbReference>
<evidence type="ECO:0000313" key="5">
    <source>
        <dbReference type="EMBL" id="CCL98772.1"/>
    </source>
</evidence>
<dbReference type="GeneID" id="24093683"/>
<evidence type="ECO:0000256" key="3">
    <source>
        <dbReference type="SAM" id="SignalP"/>
    </source>
</evidence>
<keyword evidence="3" id="KW-0732">Signal</keyword>
<dbReference type="STRING" id="599839.J4HS63"/>
<dbReference type="PROSITE" id="PS51716">
    <property type="entry name" value="G_IRG"/>
    <property type="match status" value="1"/>
</dbReference>
<dbReference type="Proteomes" id="UP000006352">
    <property type="component" value="Unassembled WGS sequence"/>
</dbReference>
<evidence type="ECO:0000259" key="4">
    <source>
        <dbReference type="PROSITE" id="PS51716"/>
    </source>
</evidence>
<evidence type="ECO:0000256" key="1">
    <source>
        <dbReference type="ARBA" id="ARBA00005429"/>
    </source>
</evidence>
<sequence>MVRPAGAILGSMVILTALDAIHELVTAGRLGPNPVLQELEDLAKEHEGKQLERILTAEAAEETLARLTEERNKAERKVPKTRLNLQRADREWEDIQRAINENRPFHVVLQGRVELVRIPSVQELEKVKTQVKGLRERQVVVRGLRNSTSDPAVAPVGVVETTTIIPRYPDPKPENPFVWYDVPGAGTLSVSGETYFTTQGMYVFDCVVILVDNRLTAVDITLLKNSRPKCSKRHGDERERECTEDTEEIVSRACERYSEDTKRSIARNLWQAGISAQKVHLVDKDALVRIIGGPPTSMCIDEERLLKNVFIETRVGQSEAASA</sequence>
<accession>J4HS63</accession>
<dbReference type="GO" id="GO:0005525">
    <property type="term" value="F:GTP binding"/>
    <property type="evidence" value="ECO:0007669"/>
    <property type="project" value="InterPro"/>
</dbReference>
<dbReference type="EMBL" id="HE796899">
    <property type="protein sequence ID" value="CCL98772.1"/>
    <property type="molecule type" value="Genomic_DNA"/>
</dbReference>
<comment type="similarity">
    <text evidence="1">Belongs to the TRAFAC class dynamin-like GTPase superfamily. IRG family.</text>
</comment>
<dbReference type="InterPro" id="IPR027417">
    <property type="entry name" value="P-loop_NTPase"/>
</dbReference>
<feature type="coiled-coil region" evidence="2">
    <location>
        <begin position="57"/>
        <end position="91"/>
    </location>
</feature>
<dbReference type="InParanoid" id="J4HS63"/>
<organism evidence="5 6">
    <name type="scientific">Fibroporia radiculosa</name>
    <dbReference type="NCBI Taxonomy" id="599839"/>
    <lineage>
        <taxon>Eukaryota</taxon>
        <taxon>Fungi</taxon>
        <taxon>Dikarya</taxon>
        <taxon>Basidiomycota</taxon>
        <taxon>Agaricomycotina</taxon>
        <taxon>Agaricomycetes</taxon>
        <taxon>Polyporales</taxon>
        <taxon>Fibroporiaceae</taxon>
        <taxon>Fibroporia</taxon>
    </lineage>
</organism>
<protein>
    <recommendedName>
        <fullName evidence="4">IRG-type G domain-containing protein</fullName>
    </recommendedName>
</protein>
<name>J4HS63_9APHY</name>
<feature type="chain" id="PRO_5003778385" description="IRG-type G domain-containing protein" evidence="3">
    <location>
        <begin position="28"/>
        <end position="323"/>
    </location>
</feature>
<gene>
    <name evidence="5" type="ORF">FIBRA_00777</name>
</gene>
<feature type="domain" description="IRG-type G" evidence="4">
    <location>
        <begin position="122"/>
        <end position="312"/>
    </location>
</feature>